<dbReference type="AlphaFoldDB" id="W7YRY4"/>
<keyword evidence="3" id="KW-1185">Reference proteome</keyword>
<evidence type="ECO:0000313" key="2">
    <source>
        <dbReference type="EMBL" id="GAF05174.1"/>
    </source>
</evidence>
<dbReference type="EMBL" id="BAMD01000071">
    <property type="protein sequence ID" value="GAF05174.1"/>
    <property type="molecule type" value="Genomic_DNA"/>
</dbReference>
<dbReference type="SUPFAM" id="SSF56925">
    <property type="entry name" value="OMPA-like"/>
    <property type="match status" value="1"/>
</dbReference>
<dbReference type="Proteomes" id="UP000019402">
    <property type="component" value="Unassembled WGS sequence"/>
</dbReference>
<gene>
    <name evidence="2" type="ORF">JCM21142_93898</name>
</gene>
<keyword evidence="1" id="KW-0732">Signal</keyword>
<accession>W7YRY4</accession>
<name>W7YRY4_9BACT</name>
<reference evidence="2 3" key="1">
    <citation type="journal article" date="2014" name="Genome Announc.">
        <title>Draft Genome Sequence of Cytophaga fermentans JCM 21142T, a Facultative Anaerobe Isolated from Marine Mud.</title>
        <authorList>
            <person name="Starns D."/>
            <person name="Oshima K."/>
            <person name="Suda W."/>
            <person name="Iino T."/>
            <person name="Yuki M."/>
            <person name="Inoue J."/>
            <person name="Kitamura K."/>
            <person name="Iida T."/>
            <person name="Darby A."/>
            <person name="Hattori M."/>
            <person name="Ohkuma M."/>
        </authorList>
    </citation>
    <scope>NUCLEOTIDE SEQUENCE [LARGE SCALE GENOMIC DNA]</scope>
    <source>
        <strain evidence="2 3">JCM 21142</strain>
    </source>
</reference>
<evidence type="ECO:0000313" key="3">
    <source>
        <dbReference type="Proteomes" id="UP000019402"/>
    </source>
</evidence>
<comment type="caution">
    <text evidence="2">The sequence shown here is derived from an EMBL/GenBank/DDBJ whole genome shotgun (WGS) entry which is preliminary data.</text>
</comment>
<feature type="chain" id="PRO_5004904667" description="Outer membrane protein beta-barrel domain-containing protein" evidence="1">
    <location>
        <begin position="20"/>
        <end position="146"/>
    </location>
</feature>
<dbReference type="Gene3D" id="2.40.160.20">
    <property type="match status" value="1"/>
</dbReference>
<dbReference type="OrthoDB" id="1119625at2"/>
<evidence type="ECO:0000256" key="1">
    <source>
        <dbReference type="SAM" id="SignalP"/>
    </source>
</evidence>
<proteinExistence type="predicted"/>
<protein>
    <recommendedName>
        <fullName evidence="4">Outer membrane protein beta-barrel domain-containing protein</fullName>
    </recommendedName>
</protein>
<dbReference type="RefSeq" id="WP_044214106.1">
    <property type="nucleotide sequence ID" value="NZ_BAMD01000071.1"/>
</dbReference>
<dbReference type="InterPro" id="IPR011250">
    <property type="entry name" value="OMP/PagP_B-barrel"/>
</dbReference>
<evidence type="ECO:0008006" key="4">
    <source>
        <dbReference type="Google" id="ProtNLM"/>
    </source>
</evidence>
<sequence>MKRISFFALFLLITIASHSQNGLFIGGGLSLISPSNGFDKDHFGFNDVANTGGGISINTLWFFNPLLSLGSELGYAYLPKDKDTWNQSRRGNIKVNYKMTKLTAQGNFYFNDEKIRPYMGVPSAFITYATLLILTPITPAPLTMPR</sequence>
<feature type="signal peptide" evidence="1">
    <location>
        <begin position="1"/>
        <end position="19"/>
    </location>
</feature>
<organism evidence="2 3">
    <name type="scientific">Saccharicrinis fermentans DSM 9555 = JCM 21142</name>
    <dbReference type="NCBI Taxonomy" id="869213"/>
    <lineage>
        <taxon>Bacteria</taxon>
        <taxon>Pseudomonadati</taxon>
        <taxon>Bacteroidota</taxon>
        <taxon>Bacteroidia</taxon>
        <taxon>Marinilabiliales</taxon>
        <taxon>Marinilabiliaceae</taxon>
        <taxon>Saccharicrinis</taxon>
    </lineage>
</organism>